<dbReference type="SUPFAM" id="SSF47986">
    <property type="entry name" value="DEATH domain"/>
    <property type="match status" value="2"/>
</dbReference>
<comment type="caution">
    <text evidence="2">The sequence shown here is derived from an EMBL/GenBank/DDBJ whole genome shotgun (WGS) entry which is preliminary data.</text>
</comment>
<feature type="region of interest" description="Disordered" evidence="1">
    <location>
        <begin position="239"/>
        <end position="307"/>
    </location>
</feature>
<feature type="compositionally biased region" description="Low complexity" evidence="1">
    <location>
        <begin position="245"/>
        <end position="257"/>
    </location>
</feature>
<dbReference type="EMBL" id="CALNXI010000874">
    <property type="protein sequence ID" value="CAH3144595.1"/>
    <property type="molecule type" value="Genomic_DNA"/>
</dbReference>
<feature type="compositionally biased region" description="Low complexity" evidence="1">
    <location>
        <begin position="265"/>
        <end position="276"/>
    </location>
</feature>
<name>A0ABN8PJC7_9CNID</name>
<evidence type="ECO:0000313" key="2">
    <source>
        <dbReference type="EMBL" id="CAH3144595.1"/>
    </source>
</evidence>
<gene>
    <name evidence="2" type="ORF">PEVE_00043223</name>
</gene>
<sequence>MNQYAPSLKEVADKAGLSGADAAEKKARLAVCKIAHGQSQGHAECGVLVYDQKVDDHELSKHCIITINEVVNSIENKIFEKGEYKVTFRHKNKQFDLRNVTKVVRNASGLVLIFINSSCKELKKCSILSESPLSIGSPHQSSSLFCFVENQRYNVVKSTGENGEECVYVLEADSKTATSASVSPKEIPHGTVILRYDADAKNLMAVGIFKVVDKKHMKISPIWFKSSLNDFLAATPLSSTDCGKTPSTSDTVTATSTTDRKEPSTTTDTVAAATTDGPQSTVSSGDTPANTTDNQGLLAADSDTTEGDPCNLVKEPLVTASLQSAKHCQDNVQKWGTYKLKLQMNAEKVPNSQEVLELLVADQLISKAVTNDEILLEKLSKKLDREKRHIRCWKHLAFVLDVPVGERRKFDRYTEHSPTEDMFNYLADVWKPDLKVKDLKRELKDIYRNDVIQSLNEAKYDDNKRVSGLVSDNGKFIAMLSSMLDTGENGWRSLASQLRIKPEISAQFGLPGQGPTAELFFYMSTTDGLKDLTIVKLREHFKDMEQNALVNILQKYEALAFVEPPFPTEDVPLCFGYRYAAATGWLYSSF</sequence>
<dbReference type="Gene3D" id="1.10.533.10">
    <property type="entry name" value="Death Domain, Fas"/>
    <property type="match status" value="2"/>
</dbReference>
<reference evidence="2 3" key="1">
    <citation type="submission" date="2022-05" db="EMBL/GenBank/DDBJ databases">
        <authorList>
            <consortium name="Genoscope - CEA"/>
            <person name="William W."/>
        </authorList>
    </citation>
    <scope>NUCLEOTIDE SEQUENCE [LARGE SCALE GENOMIC DNA]</scope>
</reference>
<dbReference type="Proteomes" id="UP001159427">
    <property type="component" value="Unassembled WGS sequence"/>
</dbReference>
<organism evidence="2 3">
    <name type="scientific">Porites evermanni</name>
    <dbReference type="NCBI Taxonomy" id="104178"/>
    <lineage>
        <taxon>Eukaryota</taxon>
        <taxon>Metazoa</taxon>
        <taxon>Cnidaria</taxon>
        <taxon>Anthozoa</taxon>
        <taxon>Hexacorallia</taxon>
        <taxon>Scleractinia</taxon>
        <taxon>Fungiina</taxon>
        <taxon>Poritidae</taxon>
        <taxon>Porites</taxon>
    </lineage>
</organism>
<keyword evidence="3" id="KW-1185">Reference proteome</keyword>
<protein>
    <recommendedName>
        <fullName evidence="4">Death domain-containing protein</fullName>
    </recommendedName>
</protein>
<dbReference type="InterPro" id="IPR011029">
    <property type="entry name" value="DEATH-like_dom_sf"/>
</dbReference>
<evidence type="ECO:0000256" key="1">
    <source>
        <dbReference type="SAM" id="MobiDB-lite"/>
    </source>
</evidence>
<feature type="compositionally biased region" description="Polar residues" evidence="1">
    <location>
        <begin position="277"/>
        <end position="295"/>
    </location>
</feature>
<accession>A0ABN8PJC7</accession>
<proteinExistence type="predicted"/>
<evidence type="ECO:0000313" key="3">
    <source>
        <dbReference type="Proteomes" id="UP001159427"/>
    </source>
</evidence>
<evidence type="ECO:0008006" key="4">
    <source>
        <dbReference type="Google" id="ProtNLM"/>
    </source>
</evidence>